<dbReference type="AlphaFoldDB" id="A0A3E3E2E1"/>
<organism evidence="1 2">
    <name type="scientific">Anaerofustis stercorihominis</name>
    <dbReference type="NCBI Taxonomy" id="214853"/>
    <lineage>
        <taxon>Bacteria</taxon>
        <taxon>Bacillati</taxon>
        <taxon>Bacillota</taxon>
        <taxon>Clostridia</taxon>
        <taxon>Eubacteriales</taxon>
        <taxon>Eubacteriaceae</taxon>
        <taxon>Anaerofustis</taxon>
    </lineage>
</organism>
<gene>
    <name evidence="1" type="ORF">DW687_03995</name>
</gene>
<accession>A0A3E3E2E1</accession>
<name>A0A3E3E2E1_9FIRM</name>
<sequence length="109" mass="12884">MSKNNYYFKNKNKANQDKVYDSGINEITNDNVASLKDSLIRALSKLEIDVLSLNKTDLSMVMRTYDNLNKLKGELNYIKKFVPLNDFIITHIEMHIKKYEYYLKQRAKI</sequence>
<dbReference type="RefSeq" id="WP_117531721.1">
    <property type="nucleotide sequence ID" value="NZ_QUSM01000002.1"/>
</dbReference>
<evidence type="ECO:0000313" key="2">
    <source>
        <dbReference type="Proteomes" id="UP000261212"/>
    </source>
</evidence>
<proteinExistence type="predicted"/>
<dbReference type="EMBL" id="QUSM01000002">
    <property type="protein sequence ID" value="RGD75496.1"/>
    <property type="molecule type" value="Genomic_DNA"/>
</dbReference>
<dbReference type="Proteomes" id="UP000261212">
    <property type="component" value="Unassembled WGS sequence"/>
</dbReference>
<comment type="caution">
    <text evidence="1">The sequence shown here is derived from an EMBL/GenBank/DDBJ whole genome shotgun (WGS) entry which is preliminary data.</text>
</comment>
<evidence type="ECO:0000313" key="1">
    <source>
        <dbReference type="EMBL" id="RGD75496.1"/>
    </source>
</evidence>
<reference evidence="1 2" key="1">
    <citation type="submission" date="2018-08" db="EMBL/GenBank/DDBJ databases">
        <title>A genome reference for cultivated species of the human gut microbiota.</title>
        <authorList>
            <person name="Zou Y."/>
            <person name="Xue W."/>
            <person name="Luo G."/>
        </authorList>
    </citation>
    <scope>NUCLEOTIDE SEQUENCE [LARGE SCALE GENOMIC DNA]</scope>
    <source>
        <strain evidence="1 2">AM25-6</strain>
    </source>
</reference>
<protein>
    <submittedName>
        <fullName evidence="1">Uncharacterized protein</fullName>
    </submittedName>
</protein>